<comment type="caution">
    <text evidence="2">The sequence shown here is derived from an EMBL/GenBank/DDBJ whole genome shotgun (WGS) entry which is preliminary data.</text>
</comment>
<dbReference type="EMBL" id="NGLE01000001">
    <property type="protein sequence ID" value="OTO09660.1"/>
    <property type="molecule type" value="Genomic_DNA"/>
</dbReference>
<organism evidence="2">
    <name type="scientific">Candidatus Enterococcus mansonii</name>
    <dbReference type="NCBI Taxonomy" id="1834181"/>
    <lineage>
        <taxon>Bacteria</taxon>
        <taxon>Bacillati</taxon>
        <taxon>Bacillota</taxon>
        <taxon>Bacilli</taxon>
        <taxon>Lactobacillales</taxon>
        <taxon>Enterococcaceae</taxon>
        <taxon>Enterococcus</taxon>
    </lineage>
</organism>
<name>A0A242CIC7_9ENTE</name>
<keyword evidence="3" id="KW-1185">Reference proteome</keyword>
<dbReference type="OrthoDB" id="2058406at2"/>
<reference evidence="2" key="1">
    <citation type="submission" date="2017-05" db="EMBL/GenBank/DDBJ databases">
        <title>The Genome Sequence of Enterococcus sp. 4G2_DIV0659.</title>
        <authorList>
            <consortium name="The Broad Institute Genomics Platform"/>
            <consortium name="The Broad Institute Genomic Center for Infectious Diseases"/>
            <person name="Earl A."/>
            <person name="Manson A."/>
            <person name="Schwartman J."/>
            <person name="Gilmore M."/>
            <person name="Abouelleil A."/>
            <person name="Cao P."/>
            <person name="Chapman S."/>
            <person name="Cusick C."/>
            <person name="Shea T."/>
            <person name="Young S."/>
            <person name="Neafsey D."/>
            <person name="Nusbaum C."/>
            <person name="Birren B."/>
        </authorList>
    </citation>
    <scope>NUCLEOTIDE SEQUENCE [LARGE SCALE GENOMIC DNA]</scope>
    <source>
        <strain evidence="2">4G2_DIV0659</strain>
    </source>
</reference>
<dbReference type="Proteomes" id="UP000195139">
    <property type="component" value="Unassembled WGS sequence"/>
</dbReference>
<gene>
    <name evidence="2" type="ORF">A5880_000340</name>
    <name evidence="1" type="ORF">A5880_002438</name>
</gene>
<evidence type="ECO:0000313" key="2">
    <source>
        <dbReference type="EMBL" id="OTO09660.1"/>
    </source>
</evidence>
<evidence type="ECO:0008006" key="4">
    <source>
        <dbReference type="Google" id="ProtNLM"/>
    </source>
</evidence>
<evidence type="ECO:0000313" key="1">
    <source>
        <dbReference type="EMBL" id="MEI5994851.1"/>
    </source>
</evidence>
<sequence length="217" mass="24881">MSVKKRRKKINFFKRLLLLILVVLMMVIIATRIHDVYAANKATDEEVNDFRVSDLKTTIKETFTPPKDLNVNTPIEKNVTILNDQHQDVFIRVLVLPTIIAKSSGGEDLILPASFKGENPQLAIPFETTNWIDGEDGYFYYTKKLKKGEKSTSLFKQVRIISENINKHYLNAEVTIEIKVEGINTTPFAYRDAWWAGETPTKEPRIGIDTQLKLQIE</sequence>
<accession>A0A242CIC7</accession>
<dbReference type="RefSeq" id="WP_086329294.1">
    <property type="nucleotide sequence ID" value="NZ_NGLE02000001.1"/>
</dbReference>
<protein>
    <recommendedName>
        <fullName evidence="4">Alternate signal-mediated exported protein</fullName>
    </recommendedName>
</protein>
<evidence type="ECO:0000313" key="3">
    <source>
        <dbReference type="Proteomes" id="UP000195139"/>
    </source>
</evidence>
<dbReference type="AlphaFoldDB" id="A0A242CIC7"/>
<reference evidence="1 3" key="2">
    <citation type="submission" date="2018-07" db="EMBL/GenBank/DDBJ databases">
        <title>The Genome Sequence of Enterococcus sp. DIV0659b.</title>
        <authorList>
            <consortium name="The Broad Institute Genomics Platform"/>
            <consortium name="The Broad Institute Genomic Center for Infectious Diseases"/>
            <person name="Earl A."/>
            <person name="Manson A."/>
            <person name="Schwartman J."/>
            <person name="Gilmore M."/>
            <person name="Abouelleil A."/>
            <person name="Cao P."/>
            <person name="Chapman S."/>
            <person name="Cusick C."/>
            <person name="Shea T."/>
            <person name="Young S."/>
            <person name="Neafsey D."/>
            <person name="Nusbaum C."/>
            <person name="Birren B."/>
        </authorList>
    </citation>
    <scope>NUCLEOTIDE SEQUENCE [LARGE SCALE GENOMIC DNA]</scope>
    <source>
        <strain evidence="1 3">4G2_DIV0659</strain>
    </source>
</reference>
<dbReference type="STRING" id="1834181.A5880_000340"/>
<dbReference type="EMBL" id="NGLE02000001">
    <property type="protein sequence ID" value="MEI5994851.1"/>
    <property type="molecule type" value="Genomic_DNA"/>
</dbReference>
<proteinExistence type="predicted"/>